<evidence type="ECO:0000313" key="1">
    <source>
        <dbReference type="EMBL" id="GFJ77544.1"/>
    </source>
</evidence>
<organism evidence="1 2">
    <name type="scientific">Phytohabitans houttuyneae</name>
    <dbReference type="NCBI Taxonomy" id="1076126"/>
    <lineage>
        <taxon>Bacteria</taxon>
        <taxon>Bacillati</taxon>
        <taxon>Actinomycetota</taxon>
        <taxon>Actinomycetes</taxon>
        <taxon>Micromonosporales</taxon>
        <taxon>Micromonosporaceae</taxon>
    </lineage>
</organism>
<reference evidence="1 2" key="1">
    <citation type="submission" date="2020-03" db="EMBL/GenBank/DDBJ databases">
        <title>Whole genome shotgun sequence of Phytohabitans houttuyneae NBRC 108639.</title>
        <authorList>
            <person name="Komaki H."/>
            <person name="Tamura T."/>
        </authorList>
    </citation>
    <scope>NUCLEOTIDE SEQUENCE [LARGE SCALE GENOMIC DNA]</scope>
    <source>
        <strain evidence="1 2">NBRC 108639</strain>
    </source>
</reference>
<evidence type="ECO:0000313" key="2">
    <source>
        <dbReference type="Proteomes" id="UP000482800"/>
    </source>
</evidence>
<name>A0A6V8K1H3_9ACTN</name>
<dbReference type="EMBL" id="BLPF01000001">
    <property type="protein sequence ID" value="GFJ77544.1"/>
    <property type="molecule type" value="Genomic_DNA"/>
</dbReference>
<accession>A0A6V8K1H3</accession>
<dbReference type="Proteomes" id="UP000482800">
    <property type="component" value="Unassembled WGS sequence"/>
</dbReference>
<protein>
    <submittedName>
        <fullName evidence="1">Uncharacterized protein</fullName>
    </submittedName>
</protein>
<proteinExistence type="predicted"/>
<gene>
    <name evidence="1" type="ORF">Phou_017240</name>
</gene>
<reference evidence="1 2" key="2">
    <citation type="submission" date="2020-03" db="EMBL/GenBank/DDBJ databases">
        <authorList>
            <person name="Ichikawa N."/>
            <person name="Kimura A."/>
            <person name="Kitahashi Y."/>
            <person name="Uohara A."/>
        </authorList>
    </citation>
    <scope>NUCLEOTIDE SEQUENCE [LARGE SCALE GENOMIC DNA]</scope>
    <source>
        <strain evidence="1 2">NBRC 108639</strain>
    </source>
</reference>
<comment type="caution">
    <text evidence="1">The sequence shown here is derived from an EMBL/GenBank/DDBJ whole genome shotgun (WGS) entry which is preliminary data.</text>
</comment>
<keyword evidence="2" id="KW-1185">Reference proteome</keyword>
<dbReference type="AlphaFoldDB" id="A0A6V8K1H3"/>
<dbReference type="RefSeq" id="WP_173054995.1">
    <property type="nucleotide sequence ID" value="NZ_BAABGO010000024.1"/>
</dbReference>
<sequence>MSYVRASLTLSLTLATAAAIVVAVVAQLLVLRALHIDPMLLAHPVIVLGDYAFHAFDTMLLANPVIVLDSY</sequence>